<keyword evidence="2" id="KW-0964">Secreted</keyword>
<dbReference type="InterPro" id="IPR019931">
    <property type="entry name" value="LPXTG_anchor"/>
</dbReference>
<evidence type="ECO:0000256" key="2">
    <source>
        <dbReference type="ARBA" id="ARBA00022525"/>
    </source>
</evidence>
<dbReference type="NCBIfam" id="TIGR04215">
    <property type="entry name" value="choice_anch_A"/>
    <property type="match status" value="1"/>
</dbReference>
<comment type="caution">
    <text evidence="8">The sequence shown here is derived from an EMBL/GenBank/DDBJ whole genome shotgun (WGS) entry which is preliminary data.</text>
</comment>
<dbReference type="NCBIfam" id="TIGR01167">
    <property type="entry name" value="LPXTG_anchor"/>
    <property type="match status" value="1"/>
</dbReference>
<evidence type="ECO:0000256" key="3">
    <source>
        <dbReference type="ARBA" id="ARBA00022729"/>
    </source>
</evidence>
<name>A0AA41Q5Z1_9ACTN</name>
<dbReference type="InterPro" id="IPR026588">
    <property type="entry name" value="Choice_anch_A"/>
</dbReference>
<evidence type="ECO:0000256" key="5">
    <source>
        <dbReference type="SAM" id="MobiDB-lite"/>
    </source>
</evidence>
<dbReference type="PROSITE" id="PS50847">
    <property type="entry name" value="GRAM_POS_ANCHORING"/>
    <property type="match status" value="1"/>
</dbReference>
<dbReference type="EMBL" id="JAKFHA010000031">
    <property type="protein sequence ID" value="MCF2532189.1"/>
    <property type="molecule type" value="Genomic_DNA"/>
</dbReference>
<evidence type="ECO:0000256" key="4">
    <source>
        <dbReference type="ARBA" id="ARBA00023088"/>
    </source>
</evidence>
<dbReference type="Pfam" id="PF20597">
    <property type="entry name" value="pAdhesive_15"/>
    <property type="match status" value="1"/>
</dbReference>
<proteinExistence type="predicted"/>
<reference evidence="8" key="1">
    <citation type="submission" date="2022-01" db="EMBL/GenBank/DDBJ databases">
        <title>Genome-Based Taxonomic Classification of the Phylum Actinobacteria.</title>
        <authorList>
            <person name="Gao Y."/>
        </authorList>
    </citation>
    <scope>NUCLEOTIDE SEQUENCE</scope>
    <source>
        <strain evidence="8">KLBMP 8922</strain>
    </source>
</reference>
<accession>A0AA41Q5Z1</accession>
<evidence type="ECO:0000256" key="1">
    <source>
        <dbReference type="ARBA" id="ARBA00022512"/>
    </source>
</evidence>
<feature type="compositionally biased region" description="Low complexity" evidence="5">
    <location>
        <begin position="393"/>
        <end position="416"/>
    </location>
</feature>
<gene>
    <name evidence="8" type="ORF">LZ495_33915</name>
</gene>
<keyword evidence="3" id="KW-0732">Signal</keyword>
<evidence type="ECO:0000313" key="8">
    <source>
        <dbReference type="EMBL" id="MCF2532189.1"/>
    </source>
</evidence>
<keyword evidence="6" id="KW-0472">Membrane</keyword>
<feature type="compositionally biased region" description="Pro residues" evidence="5">
    <location>
        <begin position="375"/>
        <end position="392"/>
    </location>
</feature>
<feature type="domain" description="Gram-positive cocci surface proteins LPxTG" evidence="7">
    <location>
        <begin position="429"/>
        <end position="464"/>
    </location>
</feature>
<evidence type="ECO:0000256" key="6">
    <source>
        <dbReference type="SAM" id="Phobius"/>
    </source>
</evidence>
<evidence type="ECO:0000259" key="7">
    <source>
        <dbReference type="PROSITE" id="PS50847"/>
    </source>
</evidence>
<feature type="transmembrane region" description="Helical" evidence="6">
    <location>
        <begin position="439"/>
        <end position="458"/>
    </location>
</feature>
<keyword evidence="6" id="KW-1133">Transmembrane helix</keyword>
<dbReference type="Proteomes" id="UP001165378">
    <property type="component" value="Unassembled WGS sequence"/>
</dbReference>
<keyword evidence="9" id="KW-1185">Reference proteome</keyword>
<keyword evidence="6" id="KW-0812">Transmembrane</keyword>
<protein>
    <submittedName>
        <fullName evidence="8">Choice-of-anchor A family protein</fullName>
    </submittedName>
</protein>
<evidence type="ECO:0000313" key="9">
    <source>
        <dbReference type="Proteomes" id="UP001165378"/>
    </source>
</evidence>
<dbReference type="RefSeq" id="WP_235056921.1">
    <property type="nucleotide sequence ID" value="NZ_JAKFHA010000031.1"/>
</dbReference>
<keyword evidence="4" id="KW-0572">Peptidoglycan-anchor</keyword>
<dbReference type="AlphaFoldDB" id="A0AA41Q5Z1"/>
<feature type="region of interest" description="Disordered" evidence="5">
    <location>
        <begin position="355"/>
        <end position="435"/>
    </location>
</feature>
<keyword evidence="1" id="KW-0134">Cell wall</keyword>
<sequence>MIGFPAALLISRTVGISRRNMNGAGPALAAAAALVLVGAGPGHAAQTEKNAGRAASCPAAGAMPGIGQTPRFTDDNVAVFVGGDFTADGSAAEAEGLVVVKGRAAFAKAPGGVFNVGRAGAGSGIVPTSGNVMLAVGADLSIAKGTTVDVGHGLLEGPKYGGSVQVGGALTATGRLETNGGASPSRLGAAQALGAYAGFDRTMQDESASLGALRPTGTAQRTGSTVTFRGAPAAGSVQVFEISAADLDGASSFVFEAIPENTSVLVNVTGAKKVAISPMSVGFNGERVDLYSSPKYGAAAARILYNFREAPALTLSGGGNFMGSILAPKASADLTASTNGRLYFGGSARMHGTGNETHNYPWNGTPPFACKPGTPAAPGPTPPPASRPPQSGPPTATAQPPGATPAGPETPEAPGSSDNPAPPNGGTPLAETGGSDSTLLVATAAAVLAGGAAVFAVARRRRRA</sequence>
<organism evidence="8 9">
    <name type="scientific">Yinghuangia soli</name>
    <dbReference type="NCBI Taxonomy" id="2908204"/>
    <lineage>
        <taxon>Bacteria</taxon>
        <taxon>Bacillati</taxon>
        <taxon>Actinomycetota</taxon>
        <taxon>Actinomycetes</taxon>
        <taxon>Kitasatosporales</taxon>
        <taxon>Streptomycetaceae</taxon>
        <taxon>Yinghuangia</taxon>
    </lineage>
</organism>